<evidence type="ECO:0000313" key="3">
    <source>
        <dbReference type="Proteomes" id="UP000191004"/>
    </source>
</evidence>
<evidence type="ECO:0008006" key="4">
    <source>
        <dbReference type="Google" id="ProtNLM"/>
    </source>
</evidence>
<dbReference type="AlphaFoldDB" id="A0A1T3CNJ4"/>
<feature type="signal peptide" evidence="1">
    <location>
        <begin position="1"/>
        <end position="17"/>
    </location>
</feature>
<keyword evidence="1" id="KW-0732">Signal</keyword>
<accession>A0A1T3CNJ4</accession>
<comment type="caution">
    <text evidence="2">The sequence shown here is derived from an EMBL/GenBank/DDBJ whole genome shotgun (WGS) entry which is preliminary data.</text>
</comment>
<keyword evidence="3" id="KW-1185">Reference proteome</keyword>
<reference evidence="2 3" key="1">
    <citation type="submission" date="2016-04" db="EMBL/GenBank/DDBJ databases">
        <title>Multiple horizontal gene transfer events from other fungi enriched the ability of the initially mycotrophic fungus Trichoderma (Ascomycota) to feed on dead plant biomass.</title>
        <authorList>
            <person name="Atanasova L."/>
            <person name="Chenthamara K."/>
            <person name="Zhang J."/>
            <person name="Grujic M."/>
            <person name="Henrissat B."/>
            <person name="Kuo A."/>
            <person name="Aertz A."/>
            <person name="Salamov A."/>
            <person name="Lipzen A."/>
            <person name="Labutti K."/>
            <person name="Barry K."/>
            <person name="Miao Y."/>
            <person name="Rahimi M.J."/>
            <person name="Shen Q."/>
            <person name="Grigoriev I.V."/>
            <person name="Kubicek C.P."/>
            <person name="Druzhinina I.S."/>
        </authorList>
    </citation>
    <scope>NUCLEOTIDE SEQUENCE [LARGE SCALE GENOMIC DNA]</scope>
    <source>
        <strain evidence="2 3">NJAU 4742</strain>
    </source>
</reference>
<feature type="chain" id="PRO_5012504409" description="SSCRP protein" evidence="1">
    <location>
        <begin position="18"/>
        <end position="124"/>
    </location>
</feature>
<proteinExistence type="predicted"/>
<dbReference type="EMBL" id="LVVK01000013">
    <property type="protein sequence ID" value="OPB42647.1"/>
    <property type="molecule type" value="Genomic_DNA"/>
</dbReference>
<gene>
    <name evidence="2" type="ORF">A0O28_0037670</name>
</gene>
<dbReference type="OrthoDB" id="10474657at2759"/>
<dbReference type="PROSITE" id="PS51257">
    <property type="entry name" value="PROKAR_LIPOPROTEIN"/>
    <property type="match status" value="1"/>
</dbReference>
<protein>
    <recommendedName>
        <fullName evidence="4">SSCRP protein</fullName>
    </recommendedName>
</protein>
<organism evidence="2 3">
    <name type="scientific">Trichoderma guizhouense</name>
    <dbReference type="NCBI Taxonomy" id="1491466"/>
    <lineage>
        <taxon>Eukaryota</taxon>
        <taxon>Fungi</taxon>
        <taxon>Dikarya</taxon>
        <taxon>Ascomycota</taxon>
        <taxon>Pezizomycotina</taxon>
        <taxon>Sordariomycetes</taxon>
        <taxon>Hypocreomycetidae</taxon>
        <taxon>Hypocreales</taxon>
        <taxon>Hypocreaceae</taxon>
        <taxon>Trichoderma</taxon>
    </lineage>
</organism>
<dbReference type="Proteomes" id="UP000191004">
    <property type="component" value="Unassembled WGS sequence"/>
</dbReference>
<name>A0A1T3CNJ4_9HYPO</name>
<evidence type="ECO:0000256" key="1">
    <source>
        <dbReference type="SAM" id="SignalP"/>
    </source>
</evidence>
<sequence>MNRLLLSILTLSLTAQACVRITGTCQTGSIQPGVHIHIDDNNGQAICDTSCNTFNHCAMTCTGNVNDAWVENCEKLHYNTGHGNFVVDMKPSIKTTCNRECGIPAGACCEFASHYTVDTQALGC</sequence>
<evidence type="ECO:0000313" key="2">
    <source>
        <dbReference type="EMBL" id="OPB42647.1"/>
    </source>
</evidence>